<keyword evidence="5 6" id="KW-0472">Membrane</keyword>
<feature type="transmembrane region" description="Helical" evidence="6">
    <location>
        <begin position="127"/>
        <end position="149"/>
    </location>
</feature>
<feature type="transmembrane region" description="Helical" evidence="6">
    <location>
        <begin position="333"/>
        <end position="354"/>
    </location>
</feature>
<dbReference type="AlphaFoldDB" id="A0A1Y2D881"/>
<feature type="transmembrane region" description="Helical" evidence="6">
    <location>
        <begin position="101"/>
        <end position="121"/>
    </location>
</feature>
<evidence type="ECO:0000256" key="4">
    <source>
        <dbReference type="ARBA" id="ARBA00022989"/>
    </source>
</evidence>
<keyword evidence="4 6" id="KW-1133">Transmembrane helix</keyword>
<dbReference type="GO" id="GO:0022857">
    <property type="term" value="F:transmembrane transporter activity"/>
    <property type="evidence" value="ECO:0007669"/>
    <property type="project" value="InterPro"/>
</dbReference>
<gene>
    <name evidence="8" type="ORF">BCR38DRAFT_357499</name>
</gene>
<evidence type="ECO:0000256" key="5">
    <source>
        <dbReference type="ARBA" id="ARBA00023136"/>
    </source>
</evidence>
<proteinExistence type="predicted"/>
<feature type="transmembrane region" description="Helical" evidence="6">
    <location>
        <begin position="269"/>
        <end position="290"/>
    </location>
</feature>
<dbReference type="InterPro" id="IPR020846">
    <property type="entry name" value="MFS_dom"/>
</dbReference>
<dbReference type="Pfam" id="PF07690">
    <property type="entry name" value="MFS_1"/>
    <property type="match status" value="1"/>
</dbReference>
<organism evidence="8 9">
    <name type="scientific">Pseudomassariella vexata</name>
    <dbReference type="NCBI Taxonomy" id="1141098"/>
    <lineage>
        <taxon>Eukaryota</taxon>
        <taxon>Fungi</taxon>
        <taxon>Dikarya</taxon>
        <taxon>Ascomycota</taxon>
        <taxon>Pezizomycotina</taxon>
        <taxon>Sordariomycetes</taxon>
        <taxon>Xylariomycetidae</taxon>
        <taxon>Amphisphaeriales</taxon>
        <taxon>Pseudomassariaceae</taxon>
        <taxon>Pseudomassariella</taxon>
    </lineage>
</organism>
<comment type="caution">
    <text evidence="8">The sequence shown here is derived from an EMBL/GenBank/DDBJ whole genome shotgun (WGS) entry which is preliminary data.</text>
</comment>
<keyword evidence="9" id="KW-1185">Reference proteome</keyword>
<feature type="transmembrane region" description="Helical" evidence="6">
    <location>
        <begin position="161"/>
        <end position="183"/>
    </location>
</feature>
<feature type="transmembrane region" description="Helical" evidence="6">
    <location>
        <begin position="427"/>
        <end position="448"/>
    </location>
</feature>
<evidence type="ECO:0000313" key="8">
    <source>
        <dbReference type="EMBL" id="ORY54845.1"/>
    </source>
</evidence>
<dbReference type="PANTHER" id="PTHR43791">
    <property type="entry name" value="PERMEASE-RELATED"/>
    <property type="match status" value="1"/>
</dbReference>
<dbReference type="SUPFAM" id="SSF103473">
    <property type="entry name" value="MFS general substrate transporter"/>
    <property type="match status" value="1"/>
</dbReference>
<feature type="transmembrane region" description="Helical" evidence="6">
    <location>
        <begin position="360"/>
        <end position="382"/>
    </location>
</feature>
<feature type="domain" description="Major facilitator superfamily (MFS) profile" evidence="7">
    <location>
        <begin position="35"/>
        <end position="455"/>
    </location>
</feature>
<evidence type="ECO:0000313" key="9">
    <source>
        <dbReference type="Proteomes" id="UP000193689"/>
    </source>
</evidence>
<evidence type="ECO:0000256" key="1">
    <source>
        <dbReference type="ARBA" id="ARBA00004141"/>
    </source>
</evidence>
<comment type="subcellular location">
    <subcellularLocation>
        <location evidence="1">Membrane</location>
        <topology evidence="1">Multi-pass membrane protein</topology>
    </subcellularLocation>
</comment>
<dbReference type="InterPro" id="IPR011701">
    <property type="entry name" value="MFS"/>
</dbReference>
<feature type="transmembrane region" description="Helical" evidence="6">
    <location>
        <begin position="31"/>
        <end position="48"/>
    </location>
</feature>
<feature type="transmembrane region" description="Helical" evidence="6">
    <location>
        <begin position="195"/>
        <end position="218"/>
    </location>
</feature>
<dbReference type="Gene3D" id="1.20.1250.20">
    <property type="entry name" value="MFS general substrate transporter like domains"/>
    <property type="match status" value="2"/>
</dbReference>
<keyword evidence="3 6" id="KW-0812">Transmembrane</keyword>
<evidence type="ECO:0000256" key="3">
    <source>
        <dbReference type="ARBA" id="ARBA00022692"/>
    </source>
</evidence>
<evidence type="ECO:0000256" key="2">
    <source>
        <dbReference type="ARBA" id="ARBA00022448"/>
    </source>
</evidence>
<dbReference type="FunFam" id="1.20.1250.20:FF:000394">
    <property type="entry name" value="MFS general substrate transporter"/>
    <property type="match status" value="1"/>
</dbReference>
<name>A0A1Y2D881_9PEZI</name>
<dbReference type="InterPro" id="IPR036259">
    <property type="entry name" value="MFS_trans_sf"/>
</dbReference>
<dbReference type="GeneID" id="63773323"/>
<dbReference type="PROSITE" id="PS50850">
    <property type="entry name" value="MFS"/>
    <property type="match status" value="1"/>
</dbReference>
<feature type="transmembrane region" description="Helical" evidence="6">
    <location>
        <begin position="302"/>
        <end position="321"/>
    </location>
</feature>
<feature type="transmembrane region" description="Helical" evidence="6">
    <location>
        <begin position="72"/>
        <end position="94"/>
    </location>
</feature>
<sequence length="455" mass="49932">MDVDGRKHLGQRVESTYVPDTEEERKLVRKIDLFLLPTIWLMYLLSYMDRTNVGNAKVAGMEVDLEVDSDRYSISLVVFFIGYVICEVPSNMILARTRPSIFLPTIMALWGLVTIGMGFVPNYKALIGFRVIVGILEAGFAPGVLLLLSSWYKPAEQSKRFGVYISAAILSGAFGGLIAGSIANGLDGAHGLAGWRWLFIVEGAATAGWSIIAAFILLDFPANSKRLSERERQLAIARLLSEDARVQTDETPVLSHGQALKQALTSWRVWIFVVGYMAVVGSSTLSYFYPTLVNGLGYDKTVSQYMTIPIYVAAFICTAITSYSMDKHSSVRGLVLAAWMTVSMLCAVITCVVYDFHARYALLVILASGLWASNALSLAYASSTFAAMPNEVRAISLAFVNAMGNLAQIYGAYLFPSDDAPKYLMGFGVISGLCFTGVVSYIVLHLLLRRYPQRP</sequence>
<reference evidence="8 9" key="1">
    <citation type="submission" date="2016-07" db="EMBL/GenBank/DDBJ databases">
        <title>Pervasive Adenine N6-methylation of Active Genes in Fungi.</title>
        <authorList>
            <consortium name="DOE Joint Genome Institute"/>
            <person name="Mondo S.J."/>
            <person name="Dannebaum R.O."/>
            <person name="Kuo R.C."/>
            <person name="Labutti K."/>
            <person name="Haridas S."/>
            <person name="Kuo A."/>
            <person name="Salamov A."/>
            <person name="Ahrendt S.R."/>
            <person name="Lipzen A."/>
            <person name="Sullivan W."/>
            <person name="Andreopoulos W.B."/>
            <person name="Clum A."/>
            <person name="Lindquist E."/>
            <person name="Daum C."/>
            <person name="Ramamoorthy G.K."/>
            <person name="Gryganskyi A."/>
            <person name="Culley D."/>
            <person name="Magnuson J.K."/>
            <person name="James T.Y."/>
            <person name="O'Malley M.A."/>
            <person name="Stajich J.E."/>
            <person name="Spatafora J.W."/>
            <person name="Visel A."/>
            <person name="Grigoriev I.V."/>
        </authorList>
    </citation>
    <scope>NUCLEOTIDE SEQUENCE [LARGE SCALE GENOMIC DNA]</scope>
    <source>
        <strain evidence="8 9">CBS 129021</strain>
    </source>
</reference>
<dbReference type="InParanoid" id="A0A1Y2D881"/>
<evidence type="ECO:0000259" key="7">
    <source>
        <dbReference type="PROSITE" id="PS50850"/>
    </source>
</evidence>
<dbReference type="Proteomes" id="UP000193689">
    <property type="component" value="Unassembled WGS sequence"/>
</dbReference>
<evidence type="ECO:0000256" key="6">
    <source>
        <dbReference type="SAM" id="Phobius"/>
    </source>
</evidence>
<protein>
    <submittedName>
        <fullName evidence="8">Major facilitator superfamily domain-containing protein</fullName>
    </submittedName>
</protein>
<feature type="transmembrane region" description="Helical" evidence="6">
    <location>
        <begin position="394"/>
        <end position="415"/>
    </location>
</feature>
<dbReference type="GO" id="GO:0016020">
    <property type="term" value="C:membrane"/>
    <property type="evidence" value="ECO:0007669"/>
    <property type="project" value="UniProtKB-SubCell"/>
</dbReference>
<dbReference type="PANTHER" id="PTHR43791:SF38">
    <property type="entry name" value="MAJOR FACILITATOR SUPERFAMILY (MFS) PROFILE DOMAIN-CONTAINING PROTEIN"/>
    <property type="match status" value="1"/>
</dbReference>
<accession>A0A1Y2D881</accession>
<dbReference type="OrthoDB" id="2985014at2759"/>
<dbReference type="FunFam" id="1.20.1250.20:FF:000057">
    <property type="entry name" value="MFS general substrate transporter"/>
    <property type="match status" value="1"/>
</dbReference>
<keyword evidence="2" id="KW-0813">Transport</keyword>
<dbReference type="RefSeq" id="XP_040709369.1">
    <property type="nucleotide sequence ID" value="XM_040857111.1"/>
</dbReference>
<dbReference type="EMBL" id="MCFJ01000031">
    <property type="protein sequence ID" value="ORY54845.1"/>
    <property type="molecule type" value="Genomic_DNA"/>
</dbReference>